<dbReference type="Gene3D" id="3.40.50.12370">
    <property type="match status" value="1"/>
</dbReference>
<keyword evidence="2" id="KW-1185">Reference proteome</keyword>
<evidence type="ECO:0008006" key="3">
    <source>
        <dbReference type="Google" id="ProtNLM"/>
    </source>
</evidence>
<evidence type="ECO:0000313" key="1">
    <source>
        <dbReference type="EMBL" id="NYZ67076.1"/>
    </source>
</evidence>
<comment type="caution">
    <text evidence="1">The sequence shown here is derived from an EMBL/GenBank/DDBJ whole genome shotgun (WGS) entry which is preliminary data.</text>
</comment>
<dbReference type="Proteomes" id="UP000569732">
    <property type="component" value="Unassembled WGS sequence"/>
</dbReference>
<dbReference type="RefSeq" id="WP_180569102.1">
    <property type="nucleotide sequence ID" value="NZ_JACCKB010000021.1"/>
</dbReference>
<protein>
    <recommendedName>
        <fullName evidence="3">UspA domain-containing protein</fullName>
    </recommendedName>
</protein>
<reference evidence="1 2" key="1">
    <citation type="submission" date="2020-07" db="EMBL/GenBank/DDBJ databases">
        <title>Endozoicomonas sp. nov., isolated from sediment.</title>
        <authorList>
            <person name="Gu T."/>
        </authorList>
    </citation>
    <scope>NUCLEOTIDE SEQUENCE [LARGE SCALE GENOMIC DNA]</scope>
    <source>
        <strain evidence="1 2">SM1973</strain>
    </source>
</reference>
<evidence type="ECO:0000313" key="2">
    <source>
        <dbReference type="Proteomes" id="UP000569732"/>
    </source>
</evidence>
<proteinExistence type="predicted"/>
<dbReference type="EMBL" id="JACCKB010000021">
    <property type="protein sequence ID" value="NYZ67076.1"/>
    <property type="molecule type" value="Genomic_DNA"/>
</dbReference>
<gene>
    <name evidence="1" type="ORF">H0A36_13735</name>
</gene>
<accession>A0A853IHM1</accession>
<sequence length="285" mass="32217">MSSVDQFESVFRAAVKDVYHHKPIKVESVLLITDQNEADSVKIKQQLQQFSPQLCSNSIQWHINAGEKSKTTEALLQEVEAVKPDLICSYRNLYSNAWQYPHSLGEHLDVLLQHTTIPVLVIPHPKASYAGKHALTKSSSVMVITDHLTLDHDLVSYGVAFTSPGGNLHLSHIEDEAYFQRIIKAISKIATINTDDAQEKLAKQLLKEPHDFIRSCPPALTEANINLNVIEHVNFGHHIRDYKKLIEEHELDLLVMNTKDEDQLAMHGLAYPLAVEMRQIPLLML</sequence>
<name>A0A853IHM1_9GAMM</name>
<organism evidence="1 2">
    <name type="scientific">Spartinivicinus marinus</name>
    <dbReference type="NCBI Taxonomy" id="2994442"/>
    <lineage>
        <taxon>Bacteria</taxon>
        <taxon>Pseudomonadati</taxon>
        <taxon>Pseudomonadota</taxon>
        <taxon>Gammaproteobacteria</taxon>
        <taxon>Oceanospirillales</taxon>
        <taxon>Zooshikellaceae</taxon>
        <taxon>Spartinivicinus</taxon>
    </lineage>
</organism>
<dbReference type="AlphaFoldDB" id="A0A853IHM1"/>